<dbReference type="AlphaFoldDB" id="A0A3A9K9X2"/>
<dbReference type="EMBL" id="PDOE01000001">
    <property type="protein sequence ID" value="RKL68999.1"/>
    <property type="molecule type" value="Genomic_DNA"/>
</dbReference>
<evidence type="ECO:0000313" key="3">
    <source>
        <dbReference type="Proteomes" id="UP000281498"/>
    </source>
</evidence>
<comment type="caution">
    <text evidence="2">The sequence shown here is derived from an EMBL/GenBank/DDBJ whole genome shotgun (WGS) entry which is preliminary data.</text>
</comment>
<accession>A0A3A9K9X2</accession>
<reference evidence="2 3" key="1">
    <citation type="submission" date="2017-10" db="EMBL/GenBank/DDBJ databases">
        <title>Bacillus sp. nov., a halophilic bacterium isolated from a Keqin Lake.</title>
        <authorList>
            <person name="Wang H."/>
        </authorList>
    </citation>
    <scope>NUCLEOTIDE SEQUENCE [LARGE SCALE GENOMIC DNA]</scope>
    <source>
        <strain evidence="2 3">KCTC 13187</strain>
    </source>
</reference>
<dbReference type="Pfam" id="PF12611">
    <property type="entry name" value="Flagellar_put"/>
    <property type="match status" value="1"/>
</dbReference>
<dbReference type="OrthoDB" id="165650at2"/>
<evidence type="ECO:0000256" key="1">
    <source>
        <dbReference type="SAM" id="MobiDB-lite"/>
    </source>
</evidence>
<dbReference type="InterPro" id="IPR013367">
    <property type="entry name" value="Flagellar_put"/>
</dbReference>
<keyword evidence="2" id="KW-0969">Cilium</keyword>
<keyword evidence="2" id="KW-0966">Cell projection</keyword>
<name>A0A3A9K9X2_9BACI</name>
<keyword evidence="3" id="KW-1185">Reference proteome</keyword>
<evidence type="ECO:0000313" key="2">
    <source>
        <dbReference type="EMBL" id="RKL68999.1"/>
    </source>
</evidence>
<proteinExistence type="predicted"/>
<organism evidence="2 3">
    <name type="scientific">Salipaludibacillus neizhouensis</name>
    <dbReference type="NCBI Taxonomy" id="885475"/>
    <lineage>
        <taxon>Bacteria</taxon>
        <taxon>Bacillati</taxon>
        <taxon>Bacillota</taxon>
        <taxon>Bacilli</taxon>
        <taxon>Bacillales</taxon>
        <taxon>Bacillaceae</taxon>
    </lineage>
</organism>
<dbReference type="NCBIfam" id="TIGR02530">
    <property type="entry name" value="flg_new"/>
    <property type="match status" value="1"/>
</dbReference>
<sequence>MSVKIMPHHLHHTLPKPSVKQTSESKATEKNSFQNMLTKTLESQEELKISKHAEKRMMDRGIEISNETWNEIQTKVREARDKGVNDSLVLTNDAAFVISATNDTVITAMDREEAASQLFTNINGAIIINN</sequence>
<dbReference type="RefSeq" id="WP_110936362.1">
    <property type="nucleotide sequence ID" value="NZ_KZ614146.1"/>
</dbReference>
<keyword evidence="2" id="KW-0282">Flagellum</keyword>
<feature type="region of interest" description="Disordered" evidence="1">
    <location>
        <begin position="1"/>
        <end position="30"/>
    </location>
</feature>
<feature type="compositionally biased region" description="Polar residues" evidence="1">
    <location>
        <begin position="19"/>
        <end position="30"/>
    </location>
</feature>
<feature type="compositionally biased region" description="Basic residues" evidence="1">
    <location>
        <begin position="1"/>
        <end position="14"/>
    </location>
</feature>
<dbReference type="Proteomes" id="UP000281498">
    <property type="component" value="Unassembled WGS sequence"/>
</dbReference>
<protein>
    <submittedName>
        <fullName evidence="2">Flagellar protein</fullName>
    </submittedName>
</protein>
<gene>
    <name evidence="2" type="ORF">CR203_02880</name>
</gene>